<proteinExistence type="predicted"/>
<dbReference type="RefSeq" id="WP_014778704.1">
    <property type="nucleotide sequence ID" value="NC_018012.1"/>
</dbReference>
<dbReference type="EMBL" id="CP003154">
    <property type="protein sequence ID" value="AFL74258.1"/>
    <property type="molecule type" value="Genomic_DNA"/>
</dbReference>
<protein>
    <recommendedName>
        <fullName evidence="3">DUF721 domain-containing protein</fullName>
    </recommendedName>
</protein>
<gene>
    <name evidence="1" type="ordered locus">Thivi_2311</name>
</gene>
<evidence type="ECO:0000313" key="2">
    <source>
        <dbReference type="Proteomes" id="UP000006062"/>
    </source>
</evidence>
<name>I3YB90_THIV6</name>
<dbReference type="Pfam" id="PF05258">
    <property type="entry name" value="DciA"/>
    <property type="match status" value="1"/>
</dbReference>
<dbReference type="Proteomes" id="UP000006062">
    <property type="component" value="Chromosome"/>
</dbReference>
<evidence type="ECO:0008006" key="3">
    <source>
        <dbReference type="Google" id="ProtNLM"/>
    </source>
</evidence>
<organism evidence="1 2">
    <name type="scientific">Thiocystis violascens (strain ATCC 17096 / DSM 198 / 6111)</name>
    <name type="common">Chromatium violascens</name>
    <dbReference type="NCBI Taxonomy" id="765911"/>
    <lineage>
        <taxon>Bacteria</taxon>
        <taxon>Pseudomonadati</taxon>
        <taxon>Pseudomonadota</taxon>
        <taxon>Gammaproteobacteria</taxon>
        <taxon>Chromatiales</taxon>
        <taxon>Chromatiaceae</taxon>
        <taxon>Thiocystis</taxon>
    </lineage>
</organism>
<sequence>MNITLFHIRDLLQNNSSARDLLERRAREIALLEYVRSRLPEPMQAHCLDVGVEGTRLTLYFDSPAWTTRARFLAEDIVRSLKTREITETHIQVRLARDETSRPHQPRMPTPRLSSGTIKHLLEAADTIQDPDLRRALKNLANRHAPPGHIEAD</sequence>
<dbReference type="STRING" id="765911.Thivi_2311"/>
<dbReference type="InterPro" id="IPR007922">
    <property type="entry name" value="DciA-like"/>
</dbReference>
<dbReference type="eggNOG" id="COG4701">
    <property type="taxonomic scope" value="Bacteria"/>
</dbReference>
<accession>I3YB90</accession>
<dbReference type="HOGENOM" id="CLU_140301_0_0_6"/>
<dbReference type="AlphaFoldDB" id="I3YB90"/>
<keyword evidence="2" id="KW-1185">Reference proteome</keyword>
<dbReference type="KEGG" id="tvi:Thivi_2311"/>
<reference evidence="1 2" key="1">
    <citation type="submission" date="2012-06" db="EMBL/GenBank/DDBJ databases">
        <title>Complete sequence of Thiocystis violascens DSM 198.</title>
        <authorList>
            <consortium name="US DOE Joint Genome Institute"/>
            <person name="Lucas S."/>
            <person name="Han J."/>
            <person name="Lapidus A."/>
            <person name="Cheng J.-F."/>
            <person name="Goodwin L."/>
            <person name="Pitluck S."/>
            <person name="Peters L."/>
            <person name="Ovchinnikova G."/>
            <person name="Teshima H."/>
            <person name="Detter J.C."/>
            <person name="Han C."/>
            <person name="Tapia R."/>
            <person name="Land M."/>
            <person name="Hauser L."/>
            <person name="Kyrpides N."/>
            <person name="Ivanova N."/>
            <person name="Pagani I."/>
            <person name="Vogl K."/>
            <person name="Liu Z."/>
            <person name="Frigaard N.-U."/>
            <person name="Bryant D."/>
            <person name="Woyke T."/>
        </authorList>
    </citation>
    <scope>NUCLEOTIDE SEQUENCE [LARGE SCALE GENOMIC DNA]</scope>
    <source>
        <strain evidence="2">ATCC 17096 / DSM 198 / 6111</strain>
    </source>
</reference>
<evidence type="ECO:0000313" key="1">
    <source>
        <dbReference type="EMBL" id="AFL74258.1"/>
    </source>
</evidence>
<dbReference type="OrthoDB" id="7061986at2"/>